<feature type="short sequence motif" description="Q motif" evidence="17">
    <location>
        <begin position="306"/>
        <end position="334"/>
    </location>
</feature>
<evidence type="ECO:0000259" key="19">
    <source>
        <dbReference type="PROSITE" id="PS51192"/>
    </source>
</evidence>
<name>B3S7I1_TRIAD</name>
<evidence type="ECO:0000256" key="5">
    <source>
        <dbReference type="ARBA" id="ARBA00022741"/>
    </source>
</evidence>
<evidence type="ECO:0000256" key="8">
    <source>
        <dbReference type="ARBA" id="ARBA00022840"/>
    </source>
</evidence>
<feature type="compositionally biased region" description="Basic and acidic residues" evidence="18">
    <location>
        <begin position="86"/>
        <end position="97"/>
    </location>
</feature>
<evidence type="ECO:0000256" key="14">
    <source>
        <dbReference type="ARBA" id="ARBA00049949"/>
    </source>
</evidence>
<evidence type="ECO:0000256" key="16">
    <source>
        <dbReference type="ARBA" id="ARBA00050042"/>
    </source>
</evidence>
<evidence type="ECO:0000256" key="12">
    <source>
        <dbReference type="ARBA" id="ARBA00038511"/>
    </source>
</evidence>
<dbReference type="InterPro" id="IPR000629">
    <property type="entry name" value="RNA-helicase_DEAD-box_CS"/>
</dbReference>
<dbReference type="GO" id="GO:0000398">
    <property type="term" value="P:mRNA splicing, via spliceosome"/>
    <property type="evidence" value="ECO:0000318"/>
    <property type="project" value="GO_Central"/>
</dbReference>
<keyword evidence="11" id="KW-0539">Nucleus</keyword>
<feature type="region of interest" description="Disordered" evidence="18">
    <location>
        <begin position="128"/>
        <end position="171"/>
    </location>
</feature>
<evidence type="ECO:0000256" key="6">
    <source>
        <dbReference type="ARBA" id="ARBA00022801"/>
    </source>
</evidence>
<comment type="catalytic activity">
    <reaction evidence="13">
        <text>ATP + H2O = ADP + phosphate + H(+)</text>
        <dbReference type="Rhea" id="RHEA:13065"/>
        <dbReference type="ChEBI" id="CHEBI:15377"/>
        <dbReference type="ChEBI" id="CHEBI:15378"/>
        <dbReference type="ChEBI" id="CHEBI:30616"/>
        <dbReference type="ChEBI" id="CHEBI:43474"/>
        <dbReference type="ChEBI" id="CHEBI:456216"/>
        <dbReference type="EC" id="3.6.4.13"/>
    </reaction>
</comment>
<comment type="subcellular location">
    <subcellularLocation>
        <location evidence="1">Nucleus speckle</location>
    </subcellularLocation>
</comment>
<keyword evidence="5" id="KW-0547">Nucleotide-binding</keyword>
<evidence type="ECO:0000256" key="11">
    <source>
        <dbReference type="ARBA" id="ARBA00023242"/>
    </source>
</evidence>
<dbReference type="FunFam" id="3.40.50.300:FF:000079">
    <property type="entry name" value="probable ATP-dependent RNA helicase DDX17"/>
    <property type="match status" value="1"/>
</dbReference>
<dbReference type="RefSeq" id="XP_002116168.1">
    <property type="nucleotide sequence ID" value="XM_002116132.1"/>
</dbReference>
<dbReference type="HOGENOM" id="CLU_003041_0_0_1"/>
<dbReference type="GO" id="GO:0005681">
    <property type="term" value="C:spliceosomal complex"/>
    <property type="evidence" value="ECO:0007669"/>
    <property type="project" value="UniProtKB-KW"/>
</dbReference>
<dbReference type="PROSITE" id="PS51192">
    <property type="entry name" value="HELICASE_ATP_BIND_1"/>
    <property type="match status" value="1"/>
</dbReference>
<feature type="region of interest" description="Disordered" evidence="18">
    <location>
        <begin position="1"/>
        <end position="105"/>
    </location>
</feature>
<feature type="compositionally biased region" description="Basic and acidic residues" evidence="18">
    <location>
        <begin position="128"/>
        <end position="145"/>
    </location>
</feature>
<dbReference type="GO" id="GO:0005524">
    <property type="term" value="F:ATP binding"/>
    <property type="evidence" value="ECO:0007669"/>
    <property type="project" value="UniProtKB-KW"/>
</dbReference>
<dbReference type="Proteomes" id="UP000009022">
    <property type="component" value="Unassembled WGS sequence"/>
</dbReference>
<dbReference type="GO" id="GO:0016607">
    <property type="term" value="C:nuclear speck"/>
    <property type="evidence" value="ECO:0007669"/>
    <property type="project" value="UniProtKB-SubCell"/>
</dbReference>
<dbReference type="PROSITE" id="PS00039">
    <property type="entry name" value="DEAD_ATP_HELICASE"/>
    <property type="match status" value="1"/>
</dbReference>
<reference evidence="22 23" key="1">
    <citation type="journal article" date="2008" name="Nature">
        <title>The Trichoplax genome and the nature of placozoans.</title>
        <authorList>
            <person name="Srivastava M."/>
            <person name="Begovic E."/>
            <person name="Chapman J."/>
            <person name="Putnam N.H."/>
            <person name="Hellsten U."/>
            <person name="Kawashima T."/>
            <person name="Kuo A."/>
            <person name="Mitros T."/>
            <person name="Salamov A."/>
            <person name="Carpenter M.L."/>
            <person name="Signorovitch A.Y."/>
            <person name="Moreno M.A."/>
            <person name="Kamm K."/>
            <person name="Grimwood J."/>
            <person name="Schmutz J."/>
            <person name="Shapiro H."/>
            <person name="Grigoriev I.V."/>
            <person name="Buss L.W."/>
            <person name="Schierwater B."/>
            <person name="Dellaporta S.L."/>
            <person name="Rokhsar D.S."/>
        </authorList>
    </citation>
    <scope>NUCLEOTIDE SEQUENCE [LARGE SCALE GENOMIC DNA]</scope>
    <source>
        <strain evidence="22 23">Grell-BS-1999</strain>
    </source>
</reference>
<accession>B3S7I1</accession>
<sequence length="976" mass="110561">MLNLLLFQTSRKRHRSRSRSKERKRRSRSRERKSRRSRSRSHERKRHHRHKHREKDKKRRSKSRERKTRKRSRSSSSSSGSSSHEYTSKSKEKKNTLEQDALEEEMRKRRERVEAWQRIRKVQLDEQKKVTTEDDEEQKGKKWTLEDDDDDDEAYHDSENEDDIKEEDDEDDIDPLDAFMESINSEVSVIMIIDMLLLEIASSKRFITVTGVAKKKTAKGELMSNDQDAMEYSSEEDDQTLEDLMEKKKKDVNIVDHSKIYYAPFKRNFYVEVPELAKMTSEEADDVRLQLENIKVRGKGCPTPVKNWAQCGLSVKLLDSLKRVKYEKPTPVQAQAIPSIMSGRDVIGIAKTGSGKTLAFLLPMFRHILDQNALSPGDGPIGLIMTPTRELAIQITRECRRFTKAIGMHVVCVYGGTGISEQIAELKRGAEIVVCTPGRMIDMLLANNGRVTNLRRVTYLVLDEADRMFDMGFEPQVMKIVESIRPDRQTVMFSATFPRQMEALARKMLTKPIEIEVGGRSIVCSDIEQHVVIINEEDKFLKLLELLGLYQPYGSVLVFVEKQESSDQLLKDLMKASYPCLSLHGGMDQSDRDSTIVDYKNGVIKLLVATSVAARGLDVKNLILVVNYDCPNHYEDYVHRAGRTGRAGNKGYAYTLITEDQGKYAGDIIRALELSKNSIPESLEKLWSDYKEELKAQGKHIAKNRGFSGKGFKFDEAERAQMNEFKKQQKKLLGLEDSDEEDDDEVEVDQQIDEIFNSTGGIKETVSSGLISALSSNSSETTASQASKLAKAAESAAQILAKKNIGKNLDATQRAAARVLKGEAVTAISGFSKANLVAERINARLNYIAPEKEEEESADTQATGSNEVTRYSEELPINDFPQNARWKITSKDTISDITELSECSITVRGTYFPPGKEPGEGQRKIYLYLEGPNERSVQIATAEIKRILKEEILKAVNIADNRIVFILPCIALIISI</sequence>
<dbReference type="PROSITE" id="PS51195">
    <property type="entry name" value="Q_MOTIF"/>
    <property type="match status" value="1"/>
</dbReference>
<evidence type="ECO:0000256" key="18">
    <source>
        <dbReference type="SAM" id="MobiDB-lite"/>
    </source>
</evidence>
<dbReference type="SMART" id="SM00490">
    <property type="entry name" value="HELICc"/>
    <property type="match status" value="1"/>
</dbReference>
<dbReference type="Gene3D" id="3.40.50.300">
    <property type="entry name" value="P-loop containing nucleotide triphosphate hydrolases"/>
    <property type="match status" value="2"/>
</dbReference>
<evidence type="ECO:0000313" key="22">
    <source>
        <dbReference type="EMBL" id="EDV21201.1"/>
    </source>
</evidence>
<comment type="function">
    <text evidence="14">Component of the 17S U2 SnRNP complex of the spliceosome, a large ribonucleoprotein complex that removes introns from transcribed pre-mRNAs. The 17S U2 SnRNP complex (1) directly participates in early spliceosome assembly and (2) mediates recognition of the intron branch site during pre-mRNA splicing by promoting the selection of the pre-mRNA branch-site adenosine, the nucleophile for the first step of splicing. Within the 17S U2 SnRNP complex, DDX46 plays essential roles during assembly of pre-spliceosome and proofreading of the branch site.</text>
</comment>
<evidence type="ECO:0000313" key="23">
    <source>
        <dbReference type="Proteomes" id="UP000009022"/>
    </source>
</evidence>
<dbReference type="GeneID" id="6757475"/>
<feature type="domain" description="DEAD-box RNA helicase Q" evidence="21">
    <location>
        <begin position="306"/>
        <end position="334"/>
    </location>
</feature>
<dbReference type="InterPro" id="IPR001650">
    <property type="entry name" value="Helicase_C-like"/>
</dbReference>
<evidence type="ECO:0000256" key="17">
    <source>
        <dbReference type="PROSITE-ProRule" id="PRU00552"/>
    </source>
</evidence>
<keyword evidence="8" id="KW-0067">ATP-binding</keyword>
<dbReference type="FunCoup" id="B3S7I1">
    <property type="interactions" value="2608"/>
</dbReference>
<dbReference type="CTD" id="6757475"/>
<dbReference type="Pfam" id="PF00270">
    <property type="entry name" value="DEAD"/>
    <property type="match status" value="1"/>
</dbReference>
<dbReference type="CDD" id="cd22473">
    <property type="entry name" value="KH-I_DDX46"/>
    <property type="match status" value="1"/>
</dbReference>
<dbReference type="CDD" id="cd18787">
    <property type="entry name" value="SF2_C_DEAD"/>
    <property type="match status" value="1"/>
</dbReference>
<dbReference type="Pfam" id="PF00271">
    <property type="entry name" value="Helicase_C"/>
    <property type="match status" value="1"/>
</dbReference>
<keyword evidence="23" id="KW-1185">Reference proteome</keyword>
<comment type="similarity">
    <text evidence="12">Belongs to the DEAD box helicase family. DDX46/PRP5 subfamily.</text>
</comment>
<dbReference type="InterPro" id="IPR027417">
    <property type="entry name" value="P-loop_NTPase"/>
</dbReference>
<dbReference type="CDD" id="cd17953">
    <property type="entry name" value="DEADc_DDX46"/>
    <property type="match status" value="1"/>
</dbReference>
<keyword evidence="3" id="KW-0507">mRNA processing</keyword>
<dbReference type="EMBL" id="DS985254">
    <property type="protein sequence ID" value="EDV21201.1"/>
    <property type="molecule type" value="Genomic_DNA"/>
</dbReference>
<keyword evidence="7" id="KW-0347">Helicase</keyword>
<feature type="domain" description="Helicase ATP-binding" evidence="19">
    <location>
        <begin position="337"/>
        <end position="515"/>
    </location>
</feature>
<evidence type="ECO:0000256" key="15">
    <source>
        <dbReference type="ARBA" id="ARBA00050029"/>
    </source>
</evidence>
<dbReference type="GO" id="GO:0016787">
    <property type="term" value="F:hydrolase activity"/>
    <property type="evidence" value="ECO:0007669"/>
    <property type="project" value="UniProtKB-KW"/>
</dbReference>
<dbReference type="OMA" id="QLPMKKW"/>
<dbReference type="InterPro" id="IPR014001">
    <property type="entry name" value="Helicase_ATP-bd"/>
</dbReference>
<proteinExistence type="inferred from homology"/>
<gene>
    <name evidence="22" type="ORF">TRIADDRAFT_30653</name>
</gene>
<evidence type="ECO:0000256" key="1">
    <source>
        <dbReference type="ARBA" id="ARBA00004324"/>
    </source>
</evidence>
<dbReference type="GO" id="GO:0003676">
    <property type="term" value="F:nucleic acid binding"/>
    <property type="evidence" value="ECO:0007669"/>
    <property type="project" value="InterPro"/>
</dbReference>
<dbReference type="PhylomeDB" id="B3S7I1"/>
<evidence type="ECO:0000259" key="21">
    <source>
        <dbReference type="PROSITE" id="PS51195"/>
    </source>
</evidence>
<protein>
    <recommendedName>
        <fullName evidence="15">Probable ATP-dependent RNA helicase DDX46</fullName>
        <ecNumber evidence="2">3.6.4.13</ecNumber>
    </recommendedName>
    <alternativeName>
        <fullName evidence="16">DEAD box protein 46</fullName>
    </alternativeName>
</protein>
<keyword evidence="9" id="KW-0175">Coiled coil</keyword>
<evidence type="ECO:0000259" key="20">
    <source>
        <dbReference type="PROSITE" id="PS51194"/>
    </source>
</evidence>
<dbReference type="SMART" id="SM00487">
    <property type="entry name" value="DEXDc"/>
    <property type="match status" value="1"/>
</dbReference>
<keyword evidence="6" id="KW-0378">Hydrolase</keyword>
<dbReference type="OrthoDB" id="196131at2759"/>
<evidence type="ECO:0000256" key="3">
    <source>
        <dbReference type="ARBA" id="ARBA00022664"/>
    </source>
</evidence>
<feature type="compositionally biased region" description="Acidic residues" evidence="18">
    <location>
        <begin position="146"/>
        <end position="171"/>
    </location>
</feature>
<dbReference type="KEGG" id="tad:TRIADDRAFT_30653"/>
<dbReference type="InterPro" id="IPR056149">
    <property type="entry name" value="PRP5/DDX46/KHDC4_KH"/>
</dbReference>
<dbReference type="EC" id="3.6.4.13" evidence="2"/>
<evidence type="ECO:0000256" key="9">
    <source>
        <dbReference type="ARBA" id="ARBA00023054"/>
    </source>
</evidence>
<dbReference type="GO" id="GO:0005634">
    <property type="term" value="C:nucleus"/>
    <property type="evidence" value="ECO:0000318"/>
    <property type="project" value="GO_Central"/>
</dbReference>
<feature type="compositionally biased region" description="Basic residues" evidence="18">
    <location>
        <begin position="10"/>
        <end position="73"/>
    </location>
</feature>
<evidence type="ECO:0000256" key="7">
    <source>
        <dbReference type="ARBA" id="ARBA00022806"/>
    </source>
</evidence>
<feature type="domain" description="Helicase C-terminal" evidence="20">
    <location>
        <begin position="526"/>
        <end position="687"/>
    </location>
</feature>
<dbReference type="InterPro" id="IPR011545">
    <property type="entry name" value="DEAD/DEAH_box_helicase_dom"/>
</dbReference>
<dbReference type="Pfam" id="PF23469">
    <property type="entry name" value="KH_12"/>
    <property type="match status" value="1"/>
</dbReference>
<dbReference type="PROSITE" id="PS51194">
    <property type="entry name" value="HELICASE_CTER"/>
    <property type="match status" value="1"/>
</dbReference>
<dbReference type="AlphaFoldDB" id="B3S7I1"/>
<dbReference type="eggNOG" id="KOG0334">
    <property type="taxonomic scope" value="Eukaryota"/>
</dbReference>
<dbReference type="FunFam" id="3.40.50.300:FF:000584">
    <property type="entry name" value="probable ATP-dependent RNA helicase DDX46"/>
    <property type="match status" value="1"/>
</dbReference>
<evidence type="ECO:0000256" key="13">
    <source>
        <dbReference type="ARBA" id="ARBA00047984"/>
    </source>
</evidence>
<dbReference type="SUPFAM" id="SSF52540">
    <property type="entry name" value="P-loop containing nucleoside triphosphate hydrolases"/>
    <property type="match status" value="2"/>
</dbReference>
<dbReference type="STRING" id="10228.B3S7I1"/>
<dbReference type="InParanoid" id="B3S7I1"/>
<dbReference type="GO" id="GO:0003724">
    <property type="term" value="F:RNA helicase activity"/>
    <property type="evidence" value="ECO:0007669"/>
    <property type="project" value="UniProtKB-EC"/>
</dbReference>
<evidence type="ECO:0000256" key="4">
    <source>
        <dbReference type="ARBA" id="ARBA00022728"/>
    </source>
</evidence>
<feature type="compositionally biased region" description="Low complexity" evidence="18">
    <location>
        <begin position="74"/>
        <end position="85"/>
    </location>
</feature>
<dbReference type="PANTHER" id="PTHR47958">
    <property type="entry name" value="ATP-DEPENDENT RNA HELICASE DBP3"/>
    <property type="match status" value="1"/>
</dbReference>
<keyword evidence="4" id="KW-0747">Spliceosome</keyword>
<evidence type="ECO:0000256" key="2">
    <source>
        <dbReference type="ARBA" id="ARBA00012552"/>
    </source>
</evidence>
<keyword evidence="10" id="KW-0508">mRNA splicing</keyword>
<organism evidence="22 23">
    <name type="scientific">Trichoplax adhaerens</name>
    <name type="common">Trichoplax reptans</name>
    <dbReference type="NCBI Taxonomy" id="10228"/>
    <lineage>
        <taxon>Eukaryota</taxon>
        <taxon>Metazoa</taxon>
        <taxon>Placozoa</taxon>
        <taxon>Uniplacotomia</taxon>
        <taxon>Trichoplacea</taxon>
        <taxon>Trichoplacidae</taxon>
        <taxon>Trichoplax</taxon>
    </lineage>
</organism>
<dbReference type="InterPro" id="IPR014014">
    <property type="entry name" value="RNA_helicase_DEAD_Q_motif"/>
</dbReference>
<evidence type="ECO:0000256" key="10">
    <source>
        <dbReference type="ARBA" id="ARBA00023187"/>
    </source>
</evidence>